<keyword evidence="3" id="KW-1185">Reference proteome</keyword>
<dbReference type="Pfam" id="PF13027">
    <property type="entry name" value="DUF3888"/>
    <property type="match status" value="1"/>
</dbReference>
<name>A0ABU8FUU9_9BACI</name>
<gene>
    <name evidence="1" type="ORF">WAX78_05865</name>
    <name evidence="2" type="ORF">WAX78_15905</name>
</gene>
<dbReference type="EMBL" id="JBAWSV010000001">
    <property type="protein sequence ID" value="MEI4828974.1"/>
    <property type="molecule type" value="Genomic_DNA"/>
</dbReference>
<dbReference type="InterPro" id="IPR024984">
    <property type="entry name" value="DUF3888"/>
</dbReference>
<organism evidence="1 3">
    <name type="scientific">Bacillus yunxiaonensis</name>
    <dbReference type="NCBI Taxonomy" id="3127665"/>
    <lineage>
        <taxon>Bacteria</taxon>
        <taxon>Bacillati</taxon>
        <taxon>Bacillota</taxon>
        <taxon>Bacilli</taxon>
        <taxon>Bacillales</taxon>
        <taxon>Bacillaceae</taxon>
        <taxon>Bacillus</taxon>
    </lineage>
</organism>
<dbReference type="Proteomes" id="UP001367922">
    <property type="component" value="Unassembled WGS sequence"/>
</dbReference>
<evidence type="ECO:0000313" key="1">
    <source>
        <dbReference type="EMBL" id="MEI4828974.1"/>
    </source>
</evidence>
<dbReference type="EMBL" id="JBAWSV010000005">
    <property type="protein sequence ID" value="MEI4830933.1"/>
    <property type="molecule type" value="Genomic_DNA"/>
</dbReference>
<accession>A0ABU8FUU9</accession>
<comment type="caution">
    <text evidence="1">The sequence shown here is derived from an EMBL/GenBank/DDBJ whole genome shotgun (WGS) entry which is preliminary data.</text>
</comment>
<sequence length="94" mass="10985">MEETLMIRYLPFILESTNNKLFMCERITDIKRLGGNNRQHELTIEVITFEQAHSPPYNLIRVTLTDIPPKGINVTNVEREENLSIQQFNKHCGK</sequence>
<protein>
    <submittedName>
        <fullName evidence="1">DUF3888 domain-containing protein</fullName>
    </submittedName>
</protein>
<evidence type="ECO:0000313" key="2">
    <source>
        <dbReference type="EMBL" id="MEI4830933.1"/>
    </source>
</evidence>
<reference evidence="1 3" key="1">
    <citation type="submission" date="2024-01" db="EMBL/GenBank/DDBJ databases">
        <title>Seven novel Bacillus-like species.</title>
        <authorList>
            <person name="Liu G."/>
        </authorList>
    </citation>
    <scope>NUCLEOTIDE SEQUENCE [LARGE SCALE GENOMIC DNA]</scope>
    <source>
        <strain evidence="1 3">FJAT-53711</strain>
    </source>
</reference>
<proteinExistence type="predicted"/>
<evidence type="ECO:0000313" key="3">
    <source>
        <dbReference type="Proteomes" id="UP001367922"/>
    </source>
</evidence>